<organism evidence="3 4">
    <name type="scientific">Pyricularia oryzae (strain 70-15 / ATCC MYA-4617 / FGSC 8958)</name>
    <name type="common">Rice blast fungus</name>
    <name type="synonym">Magnaporthe oryzae</name>
    <dbReference type="NCBI Taxonomy" id="242507"/>
    <lineage>
        <taxon>Eukaryota</taxon>
        <taxon>Fungi</taxon>
        <taxon>Dikarya</taxon>
        <taxon>Ascomycota</taxon>
        <taxon>Pezizomycotina</taxon>
        <taxon>Sordariomycetes</taxon>
        <taxon>Sordariomycetidae</taxon>
        <taxon>Magnaporthales</taxon>
        <taxon>Pyriculariaceae</taxon>
        <taxon>Pyricularia</taxon>
    </lineage>
</organism>
<reference key="2">
    <citation type="submission" date="2011-05" db="EMBL/GenBank/DDBJ databases">
        <title>The Genome Sequence of Magnaporthe oryzae 70-15.</title>
        <authorList>
            <consortium name="The Broad Institute Genome Sequencing Platform"/>
            <person name="Ma L.-J."/>
            <person name="Dead R."/>
            <person name="Young S.K."/>
            <person name="Zeng Q."/>
            <person name="Gargeya S."/>
            <person name="Fitzgerald M."/>
            <person name="Haas B."/>
            <person name="Abouelleil A."/>
            <person name="Alvarado L."/>
            <person name="Arachchi H.M."/>
            <person name="Berlin A."/>
            <person name="Brown A."/>
            <person name="Chapman S.B."/>
            <person name="Chen Z."/>
            <person name="Dunbar C."/>
            <person name="Freedman E."/>
            <person name="Gearin G."/>
            <person name="Gellesch M."/>
            <person name="Goldberg J."/>
            <person name="Griggs A."/>
            <person name="Gujja S."/>
            <person name="Heiman D."/>
            <person name="Howarth C."/>
            <person name="Larson L."/>
            <person name="Lui A."/>
            <person name="MacDonald P.J.P."/>
            <person name="Mehta T."/>
            <person name="Montmayeur A."/>
            <person name="Murphy C."/>
            <person name="Neiman D."/>
            <person name="Pearson M."/>
            <person name="Priest M."/>
            <person name="Roberts A."/>
            <person name="Saif S."/>
            <person name="Shea T."/>
            <person name="Shenoy N."/>
            <person name="Sisk P."/>
            <person name="Stolte C."/>
            <person name="Sykes S."/>
            <person name="Yandava C."/>
            <person name="Wortman J."/>
            <person name="Nusbaum C."/>
            <person name="Birren B."/>
        </authorList>
    </citation>
    <scope>NUCLEOTIDE SEQUENCE</scope>
    <source>
        <strain>70-15</strain>
    </source>
</reference>
<feature type="region of interest" description="Disordered" evidence="1">
    <location>
        <begin position="204"/>
        <end position="225"/>
    </location>
</feature>
<dbReference type="EMBL" id="CM001235">
    <property type="protein sequence ID" value="EHA48814.1"/>
    <property type="molecule type" value="Genomic_DNA"/>
</dbReference>
<dbReference type="RefSeq" id="XP_003718398.1">
    <property type="nucleotide sequence ID" value="XM_003718350.1"/>
</dbReference>
<dbReference type="HOGENOM" id="CLU_1161353_0_0_1"/>
<evidence type="ECO:0000256" key="1">
    <source>
        <dbReference type="SAM" id="MobiDB-lite"/>
    </source>
</evidence>
<keyword evidence="2" id="KW-0732">Signal</keyword>
<dbReference type="AlphaFoldDB" id="G4NB52"/>
<protein>
    <submittedName>
        <fullName evidence="3">Uncharacterized protein</fullName>
    </submittedName>
</protein>
<feature type="signal peptide" evidence="2">
    <location>
        <begin position="1"/>
        <end position="26"/>
    </location>
</feature>
<keyword evidence="4" id="KW-1185">Reference proteome</keyword>
<dbReference type="GeneID" id="12984079"/>
<feature type="compositionally biased region" description="Basic and acidic residues" evidence="1">
    <location>
        <begin position="204"/>
        <end position="221"/>
    </location>
</feature>
<dbReference type="InParanoid" id="G4NB52"/>
<dbReference type="KEGG" id="mgr:MGG_17406"/>
<evidence type="ECO:0000313" key="3">
    <source>
        <dbReference type="EMBL" id="EHA48814.1"/>
    </source>
</evidence>
<name>G4NB52_PYRO7</name>
<evidence type="ECO:0000256" key="2">
    <source>
        <dbReference type="SAM" id="SignalP"/>
    </source>
</evidence>
<dbReference type="VEuPathDB" id="FungiDB:MGG_17406"/>
<feature type="chain" id="PRO_5003466009" evidence="2">
    <location>
        <begin position="27"/>
        <end position="239"/>
    </location>
</feature>
<evidence type="ECO:0000313" key="4">
    <source>
        <dbReference type="Proteomes" id="UP000009058"/>
    </source>
</evidence>
<accession>G4NB52</accession>
<sequence length="239" mass="26426">MLQKRGIGVGWPTCVWVLANLLGLDPLKHDTSAFDAAEAMIETIPRVWVNYCGLGAVGQSRTSCPSDWVYQALLVGRLHFWPSGRSAGRPMPGLSELLPRRQADSRWSSRRLLRLRSAVWPLRQVQARPFMQAHVRHPQEPQKSPGPCPCSCTGYLLPQLNRFRRHSSTAYGDDVRVSGMTPMDECIAKAKTVINDAASQSLEADHCPEVSGQHDPKKTEDGDPFSCFAATHSATLPAR</sequence>
<reference evidence="3 4" key="1">
    <citation type="journal article" date="2005" name="Nature">
        <title>The genome sequence of the rice blast fungus Magnaporthe grisea.</title>
        <authorList>
            <person name="Dean R.A."/>
            <person name="Talbot N.J."/>
            <person name="Ebbole D.J."/>
            <person name="Farman M.L."/>
            <person name="Mitchell T.K."/>
            <person name="Orbach M.J."/>
            <person name="Thon M."/>
            <person name="Kulkarni R."/>
            <person name="Xu J.R."/>
            <person name="Pan H."/>
            <person name="Read N.D."/>
            <person name="Lee Y.H."/>
            <person name="Carbone I."/>
            <person name="Brown D."/>
            <person name="Oh Y.Y."/>
            <person name="Donofrio N."/>
            <person name="Jeong J.S."/>
            <person name="Soanes D.M."/>
            <person name="Djonovic S."/>
            <person name="Kolomiets E."/>
            <person name="Rehmeyer C."/>
            <person name="Li W."/>
            <person name="Harding M."/>
            <person name="Kim S."/>
            <person name="Lebrun M.H."/>
            <person name="Bohnert H."/>
            <person name="Coughlan S."/>
            <person name="Butler J."/>
            <person name="Calvo S."/>
            <person name="Ma L.J."/>
            <person name="Nicol R."/>
            <person name="Purcell S."/>
            <person name="Nusbaum C."/>
            <person name="Galagan J.E."/>
            <person name="Birren B.W."/>
        </authorList>
    </citation>
    <scope>NUCLEOTIDE SEQUENCE [LARGE SCALE GENOMIC DNA]</scope>
    <source>
        <strain evidence="4">70-15 / ATCC MYA-4617 / FGSC 8958</strain>
    </source>
</reference>
<gene>
    <name evidence="3" type="ORF">MGG_17406</name>
</gene>
<dbReference type="Proteomes" id="UP000009058">
    <property type="component" value="Chromosome 5"/>
</dbReference>
<proteinExistence type="predicted"/>